<dbReference type="InterPro" id="IPR007084">
    <property type="entry name" value="BRICHOS_dom"/>
</dbReference>
<feature type="signal peptide" evidence="3">
    <location>
        <begin position="1"/>
        <end position="20"/>
    </location>
</feature>
<dbReference type="Ensembl" id="ENSSSCT00070060147.1">
    <property type="protein sequence ID" value="ENSSSCP00070051245.1"/>
    <property type="gene ID" value="ENSSSCG00070029932.1"/>
</dbReference>
<evidence type="ECO:0000256" key="3">
    <source>
        <dbReference type="SAM" id="SignalP"/>
    </source>
</evidence>
<feature type="chain" id="PRO_5044615968" evidence="3">
    <location>
        <begin position="21"/>
        <end position="256"/>
    </location>
</feature>
<protein>
    <submittedName>
        <fullName evidence="5">Gastrokine 3</fullName>
    </submittedName>
</protein>
<organism evidence="5 6">
    <name type="scientific">Sus scrofa</name>
    <name type="common">Pig</name>
    <dbReference type="NCBI Taxonomy" id="9823"/>
    <lineage>
        <taxon>Eukaryota</taxon>
        <taxon>Metazoa</taxon>
        <taxon>Chordata</taxon>
        <taxon>Craniata</taxon>
        <taxon>Vertebrata</taxon>
        <taxon>Euteleostomi</taxon>
        <taxon>Mammalia</taxon>
        <taxon>Eutheria</taxon>
        <taxon>Laurasiatheria</taxon>
        <taxon>Artiodactyla</taxon>
        <taxon>Suina</taxon>
        <taxon>Suidae</taxon>
        <taxon>Sus</taxon>
    </lineage>
</organism>
<dbReference type="PANTHER" id="PTHR16483">
    <property type="entry name" value="GASTROKINE 1"/>
    <property type="match status" value="1"/>
</dbReference>
<evidence type="ECO:0000256" key="1">
    <source>
        <dbReference type="ARBA" id="ARBA00023157"/>
    </source>
</evidence>
<dbReference type="Ensembl" id="ENSSSCT00040022387.1">
    <property type="protein sequence ID" value="ENSSSCP00040009370.1"/>
    <property type="gene ID" value="ENSSSCG00040016628.1"/>
</dbReference>
<proteinExistence type="predicted"/>
<feature type="domain" description="BRICHOS" evidence="4">
    <location>
        <begin position="53"/>
        <end position="172"/>
    </location>
</feature>
<keyword evidence="3" id="KW-0732">Signal</keyword>
<reference evidence="5 6" key="1">
    <citation type="submission" date="2017-08" db="EMBL/GenBank/DDBJ databases">
        <title>USMARCv1.0.</title>
        <authorList>
            <person name="Hannum G.I."/>
            <person name="Koren S."/>
            <person name="Schroeder S.G."/>
            <person name="Chin S.C."/>
            <person name="Nonneman D.J."/>
            <person name="Becker S.A."/>
            <person name="Rosen B.D."/>
            <person name="Bickhart D.M."/>
            <person name="Putnam N.H."/>
            <person name="Green R.E."/>
            <person name="Tuggle C.K."/>
            <person name="Liu H."/>
            <person name="Rohrer G.A."/>
            <person name="Warr A."/>
            <person name="Hall R."/>
            <person name="Kim K."/>
            <person name="Hume D.A."/>
            <person name="Talbot R."/>
            <person name="Chow W."/>
            <person name="Howe K."/>
            <person name="Schwartz A.S."/>
            <person name="Watson M."/>
            <person name="Archibald A.L."/>
            <person name="Phillippy A.M."/>
            <person name="Smith T.P.L."/>
        </authorList>
    </citation>
    <scope>NUCLEOTIDE SEQUENCE [LARGE SCALE GENOMIC DNA]</scope>
</reference>
<gene>
    <name evidence="5" type="primary">GKN3</name>
</gene>
<dbReference type="Proteomes" id="UP000694722">
    <property type="component" value="Unplaced"/>
</dbReference>
<accession>A0A4X1WBJ0</accession>
<evidence type="ECO:0000259" key="4">
    <source>
        <dbReference type="SMART" id="SM01039"/>
    </source>
</evidence>
<evidence type="ECO:0000313" key="5">
    <source>
        <dbReference type="Ensembl" id="ENSSSCP00070051245.1"/>
    </source>
</evidence>
<dbReference type="Gene3D" id="3.30.390.150">
    <property type="match status" value="1"/>
</dbReference>
<dbReference type="SMART" id="SM01039">
    <property type="entry name" value="BRICHOS"/>
    <property type="match status" value="1"/>
</dbReference>
<dbReference type="AlphaFoldDB" id="A0A4X1WBJ0"/>
<dbReference type="Pfam" id="PF04089">
    <property type="entry name" value="BRICHOS"/>
    <property type="match status" value="1"/>
</dbReference>
<reference evidence="5" key="2">
    <citation type="submission" date="2025-05" db="UniProtKB">
        <authorList>
            <consortium name="Ensembl"/>
        </authorList>
    </citation>
    <scope>IDENTIFICATION</scope>
</reference>
<evidence type="ECO:0000256" key="2">
    <source>
        <dbReference type="SAM" id="MobiDB-lite"/>
    </source>
</evidence>
<sequence>MKYLMASSVFVLFILAPSLALMNPGDGHPQEGSVGSQSIRVNALGSMISIRDNNVLSEWDGILDYENGLLAAKLFSKMACVLTKMDKAVFPTLDDISKALDHQVLHWLLIRIPALKSNFSPSWDSPSVGRSLGSEPPGPPRGERTCLDGAADLNLELRDPAPLCQREAVHFRPPPSFFPLKIQLCNLKAGYTSSVWLRAIKFLASLVQQMSPPCLRSESLDPCDMQSAAYDTNPVPRRTRLSYHVSFPGAFLWGIP</sequence>
<evidence type="ECO:0000313" key="6">
    <source>
        <dbReference type="Proteomes" id="UP000314985"/>
    </source>
</evidence>
<name>A0A4X1WBJ0_PIG</name>
<keyword evidence="1" id="KW-1015">Disulfide bond</keyword>
<dbReference type="Proteomes" id="UP000314985">
    <property type="component" value="Chromosome 3"/>
</dbReference>
<feature type="region of interest" description="Disordered" evidence="2">
    <location>
        <begin position="122"/>
        <end position="143"/>
    </location>
</feature>
<dbReference type="InterPro" id="IPR051772">
    <property type="entry name" value="Gastrokine"/>
</dbReference>